<dbReference type="InParanoid" id="A0A804IES6"/>
<accession>A0A804IES6</accession>
<reference evidence="11" key="2">
    <citation type="submission" date="2021-05" db="UniProtKB">
        <authorList>
            <consortium name="EnsemblPlants"/>
        </authorList>
    </citation>
    <scope>IDENTIFICATION</scope>
    <source>
        <strain evidence="11">subsp. malaccensis</strain>
    </source>
</reference>
<evidence type="ECO:0000256" key="2">
    <source>
        <dbReference type="ARBA" id="ARBA00005510"/>
    </source>
</evidence>
<dbReference type="PANTHER" id="PTHR16223:SF56">
    <property type="entry name" value="TRANSCRIPTION FACTOR BHLH110"/>
    <property type="match status" value="1"/>
</dbReference>
<dbReference type="EnsemblPlants" id="Ma03_t21670.1">
    <property type="protein sequence ID" value="Ma03_p21670.1"/>
    <property type="gene ID" value="Ma03_g21670"/>
</dbReference>
<dbReference type="GO" id="GO:0005634">
    <property type="term" value="C:nucleus"/>
    <property type="evidence" value="ECO:0000318"/>
    <property type="project" value="GO_Central"/>
</dbReference>
<dbReference type="GO" id="GO:0006357">
    <property type="term" value="P:regulation of transcription by RNA polymerase II"/>
    <property type="evidence" value="ECO:0000318"/>
    <property type="project" value="GO_Central"/>
</dbReference>
<dbReference type="Gramene" id="Ma03_t21670.1">
    <property type="protein sequence ID" value="Ma03_p21670.1"/>
    <property type="gene ID" value="Ma03_g21670"/>
</dbReference>
<dbReference type="PANTHER" id="PTHR16223">
    <property type="entry name" value="TRANSCRIPTION FACTOR BHLH83-RELATED"/>
    <property type="match status" value="1"/>
</dbReference>
<evidence type="ECO:0000256" key="7">
    <source>
        <dbReference type="ARBA" id="ARBA00023242"/>
    </source>
</evidence>
<dbReference type="CDD" id="cd11393">
    <property type="entry name" value="bHLH_AtbHLH_like"/>
    <property type="match status" value="1"/>
</dbReference>
<comment type="similarity">
    <text evidence="2">Belongs to the bHLH protein family.</text>
</comment>
<evidence type="ECO:0000256" key="5">
    <source>
        <dbReference type="ARBA" id="ARBA00023125"/>
    </source>
</evidence>
<dbReference type="InterPro" id="IPR045843">
    <property type="entry name" value="IND-like"/>
</dbReference>
<evidence type="ECO:0000313" key="10">
    <source>
        <dbReference type="EMBL" id="CAG1850889.1"/>
    </source>
</evidence>
<comment type="subcellular location">
    <subcellularLocation>
        <location evidence="1">Nucleus</location>
    </subcellularLocation>
</comment>
<name>A0A804IES6_MUSAM</name>
<comment type="subunit">
    <text evidence="3">Homodimer.</text>
</comment>
<dbReference type="GO" id="GO:0046983">
    <property type="term" value="F:protein dimerization activity"/>
    <property type="evidence" value="ECO:0007669"/>
    <property type="project" value="InterPro"/>
</dbReference>
<proteinExistence type="inferred from homology"/>
<reference evidence="10" key="1">
    <citation type="submission" date="2021-03" db="EMBL/GenBank/DDBJ databases">
        <authorList>
            <consortium name="Genoscope - CEA"/>
            <person name="William W."/>
        </authorList>
    </citation>
    <scope>NUCLEOTIDE SEQUENCE</scope>
    <source>
        <strain evidence="10">Doubled-haploid Pahang</strain>
    </source>
</reference>
<dbReference type="InterPro" id="IPR036638">
    <property type="entry name" value="HLH_DNA-bd_sf"/>
</dbReference>
<keyword evidence="5" id="KW-0238">DNA-binding</keyword>
<dbReference type="FunCoup" id="A0A804IES6">
    <property type="interactions" value="19"/>
</dbReference>
<keyword evidence="4" id="KW-0805">Transcription regulation</keyword>
<dbReference type="SUPFAM" id="SSF47459">
    <property type="entry name" value="HLH, helix-loop-helix DNA-binding domain"/>
    <property type="match status" value="1"/>
</dbReference>
<organism evidence="11 12">
    <name type="scientific">Musa acuminata subsp. malaccensis</name>
    <name type="common">Wild banana</name>
    <name type="synonym">Musa malaccensis</name>
    <dbReference type="NCBI Taxonomy" id="214687"/>
    <lineage>
        <taxon>Eukaryota</taxon>
        <taxon>Viridiplantae</taxon>
        <taxon>Streptophyta</taxon>
        <taxon>Embryophyta</taxon>
        <taxon>Tracheophyta</taxon>
        <taxon>Spermatophyta</taxon>
        <taxon>Magnoliopsida</taxon>
        <taxon>Liliopsida</taxon>
        <taxon>Zingiberales</taxon>
        <taxon>Musaceae</taxon>
        <taxon>Musa</taxon>
    </lineage>
</organism>
<evidence type="ECO:0000256" key="1">
    <source>
        <dbReference type="ARBA" id="ARBA00004123"/>
    </source>
</evidence>
<keyword evidence="7" id="KW-0539">Nucleus</keyword>
<protein>
    <submittedName>
        <fullName evidence="10">(wild Malaysian banana) hypothetical protein</fullName>
    </submittedName>
</protein>
<keyword evidence="6" id="KW-0804">Transcription</keyword>
<feature type="domain" description="BHLH" evidence="9">
    <location>
        <begin position="270"/>
        <end position="319"/>
    </location>
</feature>
<dbReference type="OrthoDB" id="760019at2759"/>
<dbReference type="GO" id="GO:0000978">
    <property type="term" value="F:RNA polymerase II cis-regulatory region sequence-specific DNA binding"/>
    <property type="evidence" value="ECO:0000318"/>
    <property type="project" value="GO_Central"/>
</dbReference>
<evidence type="ECO:0000256" key="4">
    <source>
        <dbReference type="ARBA" id="ARBA00023015"/>
    </source>
</evidence>
<dbReference type="FunFam" id="4.10.280.10:FF:000032">
    <property type="entry name" value="Transcription factor bHLH123 family"/>
    <property type="match status" value="1"/>
</dbReference>
<sequence length="374" mass="41702">MRSSHQEEEPHGFSTVVATPAFYDRPWNQSQTSNCNEMVSDANGTVSSQRAFSLSHGHSPASSQTIQNLGFHCEEGFFTYQLPVHQLHPTKITEFPDNSSFPKLNGFCKDFSSNDDCRPHEKLYVRRIDTGRQTDGLQPLPGNLSENSWCDSHGGGRESFSMGFSTAYLSHSSPRLPFLSGSSDMDLHAMDLLASARLGRSFCQTSFTGMVSLLGEDASSGFGHLPESFQGPFHHHRKMPSLASGAAEVRTVNSSWEHKPLQTEPTKPRFEQHSSFSPFKVRKEKMGDRIAALQQLVAPFGKTDTASVLMEAIGYIKFLLDQVEKLSLPYLRSSGNKRPRTMQEASNEERDEMGKRDLRSRGLCLVPLSRTSYI</sequence>
<evidence type="ECO:0000256" key="6">
    <source>
        <dbReference type="ARBA" id="ARBA00023163"/>
    </source>
</evidence>
<dbReference type="InterPro" id="IPR011598">
    <property type="entry name" value="bHLH_dom"/>
</dbReference>
<dbReference type="InterPro" id="IPR045239">
    <property type="entry name" value="bHLH95_bHLH"/>
</dbReference>
<dbReference type="Proteomes" id="UP000012960">
    <property type="component" value="Unplaced"/>
</dbReference>
<dbReference type="AlphaFoldDB" id="A0A804IES6"/>
<keyword evidence="12" id="KW-1185">Reference proteome</keyword>
<dbReference type="GO" id="GO:0000981">
    <property type="term" value="F:DNA-binding transcription factor activity, RNA polymerase II-specific"/>
    <property type="evidence" value="ECO:0000318"/>
    <property type="project" value="GO_Central"/>
</dbReference>
<dbReference type="EMBL" id="HG996468">
    <property type="protein sequence ID" value="CAG1850889.1"/>
    <property type="molecule type" value="Genomic_DNA"/>
</dbReference>
<evidence type="ECO:0000313" key="12">
    <source>
        <dbReference type="Proteomes" id="UP000012960"/>
    </source>
</evidence>
<dbReference type="KEGG" id="mus:103979254"/>
<evidence type="ECO:0000259" key="9">
    <source>
        <dbReference type="PROSITE" id="PS50888"/>
    </source>
</evidence>
<feature type="region of interest" description="Disordered" evidence="8">
    <location>
        <begin position="332"/>
        <end position="356"/>
    </location>
</feature>
<dbReference type="PROSITE" id="PS50888">
    <property type="entry name" value="BHLH"/>
    <property type="match status" value="1"/>
</dbReference>
<evidence type="ECO:0000256" key="8">
    <source>
        <dbReference type="SAM" id="MobiDB-lite"/>
    </source>
</evidence>
<dbReference type="Gene3D" id="4.10.280.10">
    <property type="entry name" value="Helix-loop-helix DNA-binding domain"/>
    <property type="match status" value="1"/>
</dbReference>
<gene>
    <name evidence="10" type="ORF">GSMUA_196770.1</name>
</gene>
<evidence type="ECO:0000256" key="3">
    <source>
        <dbReference type="ARBA" id="ARBA00011738"/>
    </source>
</evidence>
<evidence type="ECO:0000313" key="11">
    <source>
        <dbReference type="EnsemblPlants" id="Ma03_p21670.1"/>
    </source>
</evidence>